<dbReference type="STRING" id="1890683.A0A427YHV3"/>
<keyword evidence="6" id="KW-1185">Reference proteome</keyword>
<dbReference type="Gene3D" id="3.30.379.10">
    <property type="entry name" value="Chitobiase/beta-hexosaminidase domain 2-like"/>
    <property type="match status" value="1"/>
</dbReference>
<dbReference type="Pfam" id="PF12972">
    <property type="entry name" value="NAGLU_C"/>
    <property type="match status" value="1"/>
</dbReference>
<feature type="domain" description="Alpha-N-acetylglucosaminidase C-terminal" evidence="4">
    <location>
        <begin position="476"/>
        <end position="759"/>
    </location>
</feature>
<dbReference type="EMBL" id="RSCD01000010">
    <property type="protein sequence ID" value="RSH90666.1"/>
    <property type="molecule type" value="Genomic_DNA"/>
</dbReference>
<evidence type="ECO:0008006" key="7">
    <source>
        <dbReference type="Google" id="ProtNLM"/>
    </source>
</evidence>
<dbReference type="GO" id="GO:0016787">
    <property type="term" value="F:hydrolase activity"/>
    <property type="evidence" value="ECO:0007669"/>
    <property type="project" value="UniProtKB-KW"/>
</dbReference>
<feature type="signal peptide" evidence="2">
    <location>
        <begin position="1"/>
        <end position="21"/>
    </location>
</feature>
<dbReference type="AlphaFoldDB" id="A0A427YHV3"/>
<dbReference type="InterPro" id="IPR029018">
    <property type="entry name" value="Hex-like_dom2"/>
</dbReference>
<evidence type="ECO:0000313" key="5">
    <source>
        <dbReference type="EMBL" id="RSH90666.1"/>
    </source>
</evidence>
<dbReference type="Pfam" id="PF05089">
    <property type="entry name" value="NAGLU"/>
    <property type="match status" value="1"/>
</dbReference>
<keyword evidence="2" id="KW-0732">Signal</keyword>
<gene>
    <name evidence="5" type="ORF">EHS25_001271</name>
</gene>
<evidence type="ECO:0000313" key="6">
    <source>
        <dbReference type="Proteomes" id="UP000279259"/>
    </source>
</evidence>
<dbReference type="Gene3D" id="3.20.20.80">
    <property type="entry name" value="Glycosidases"/>
    <property type="match status" value="1"/>
</dbReference>
<proteinExistence type="predicted"/>
<comment type="caution">
    <text evidence="5">The sequence shown here is derived from an EMBL/GenBank/DDBJ whole genome shotgun (WGS) entry which is preliminary data.</text>
</comment>
<evidence type="ECO:0000256" key="2">
    <source>
        <dbReference type="SAM" id="SignalP"/>
    </source>
</evidence>
<sequence length="764" mass="84658">MRQFAALLSAALLLFLGGGAATPVLKRENAWSPLTSEANGTAAIQALVERRLPASMHKLFQFQVGPVSSSSSSNSTWGSYDPYLVNATSSVVTITSPTTPGLSRGLLAYLRERGGDIYWSGDTLTPSLLADPPTGSWQGESWAKWRYLFNVVTYSYTMAWYDWAKWEYLLDWASLHGVNMPLAIGGQEYIWAEVYRDLGLPEDEVLAYFSGPAFESWFRMGNIHGSWGQNVTQEWLDKQWGLQKQIVGRMVALGMTPVLPAFNGFVPKALHQYIGDTNNSAIDPTWSTWQTMQSKFLQKQTELYGNWTSHYYSIDLYNELTPTSLDTAYLQNNTRSVVTSLRNTDPDAVWVMQGWMFVSDTKSWNKTTIPALLSGATDEEMIVLDLASEAIPAWNSTQGYYGKNWVWNTLFDYGQNMGLYGSLTHYTTEVIRAKSANSSNLIGAGLTMEGMNNNELVFELALDSPWSTTAIDPASWLTEFIRRRYGLCQSSLSAGADAAVAAWQILASSAYNNTDFSVQGVVKSPLELVPATSGLLNKTGHHPTKITYNTSEVTLALDKLLEAASLAPALGQVDGFTYDLVDTARQAMINAGIPLYSAMISAWNSTSPNVTAVQDRGATLVQLLQDLDTVLATNKNFLLSEWIADARSWSSNGTLQAFYEYEARNQITLWGTGNTTPWPLDRYASKQWAGVVGDFYGKNWDMFAQYLLANNATSFNQTAWNVQLLSFEEQWGDATWGGNGQSWSTSGNAVEVVKSMREKWSGHL</sequence>
<evidence type="ECO:0000256" key="1">
    <source>
        <dbReference type="ARBA" id="ARBA00022801"/>
    </source>
</evidence>
<organism evidence="5 6">
    <name type="scientific">Saitozyma podzolica</name>
    <dbReference type="NCBI Taxonomy" id="1890683"/>
    <lineage>
        <taxon>Eukaryota</taxon>
        <taxon>Fungi</taxon>
        <taxon>Dikarya</taxon>
        <taxon>Basidiomycota</taxon>
        <taxon>Agaricomycotina</taxon>
        <taxon>Tremellomycetes</taxon>
        <taxon>Tremellales</taxon>
        <taxon>Trimorphomycetaceae</taxon>
        <taxon>Saitozyma</taxon>
    </lineage>
</organism>
<evidence type="ECO:0000259" key="4">
    <source>
        <dbReference type="Pfam" id="PF12972"/>
    </source>
</evidence>
<dbReference type="Gene3D" id="1.20.120.670">
    <property type="entry name" value="N-acetyl-b-d-glucoasminidase"/>
    <property type="match status" value="1"/>
</dbReference>
<reference evidence="5 6" key="1">
    <citation type="submission" date="2018-11" db="EMBL/GenBank/DDBJ databases">
        <title>Genome sequence of Saitozyma podzolica DSM 27192.</title>
        <authorList>
            <person name="Aliyu H."/>
            <person name="Gorte O."/>
            <person name="Ochsenreither K."/>
        </authorList>
    </citation>
    <scope>NUCLEOTIDE SEQUENCE [LARGE SCALE GENOMIC DNA]</scope>
    <source>
        <strain evidence="5 6">DSM 27192</strain>
    </source>
</reference>
<evidence type="ECO:0000259" key="3">
    <source>
        <dbReference type="Pfam" id="PF05089"/>
    </source>
</evidence>
<protein>
    <recommendedName>
        <fullName evidence="7">Alpha-N-acetylglucosaminidase</fullName>
    </recommendedName>
</protein>
<feature type="chain" id="PRO_5019408618" description="Alpha-N-acetylglucosaminidase" evidence="2">
    <location>
        <begin position="22"/>
        <end position="764"/>
    </location>
</feature>
<name>A0A427YHV3_9TREE</name>
<dbReference type="Proteomes" id="UP000279259">
    <property type="component" value="Unassembled WGS sequence"/>
</dbReference>
<keyword evidence="1" id="KW-0378">Hydrolase</keyword>
<feature type="domain" description="Alpha-N-acetylglucosaminidase tim-barrel" evidence="3">
    <location>
        <begin position="146"/>
        <end position="467"/>
    </location>
</feature>
<dbReference type="InterPro" id="IPR024732">
    <property type="entry name" value="NAGLU_C"/>
</dbReference>
<accession>A0A427YHV3</accession>
<dbReference type="PANTHER" id="PTHR12872:SF1">
    <property type="entry name" value="ALPHA-N-ACETYLGLUCOSAMINIDASE"/>
    <property type="match status" value="1"/>
</dbReference>
<dbReference type="InterPro" id="IPR024733">
    <property type="entry name" value="NAGLU_tim-barrel"/>
</dbReference>
<dbReference type="OrthoDB" id="64736at2759"/>
<dbReference type="PANTHER" id="PTHR12872">
    <property type="entry name" value="ALPHA-N-ACETYLGLUCOSAMINIDASE"/>
    <property type="match status" value="1"/>
</dbReference>
<dbReference type="InterPro" id="IPR007781">
    <property type="entry name" value="NAGLU"/>
</dbReference>